<dbReference type="AlphaFoldDB" id="A0A1I7U061"/>
<organism evidence="2 3">
    <name type="scientific">Caenorhabditis tropicalis</name>
    <dbReference type="NCBI Taxonomy" id="1561998"/>
    <lineage>
        <taxon>Eukaryota</taxon>
        <taxon>Metazoa</taxon>
        <taxon>Ecdysozoa</taxon>
        <taxon>Nematoda</taxon>
        <taxon>Chromadorea</taxon>
        <taxon>Rhabditida</taxon>
        <taxon>Rhabditina</taxon>
        <taxon>Rhabditomorpha</taxon>
        <taxon>Rhabditoidea</taxon>
        <taxon>Rhabditidae</taxon>
        <taxon>Peloderinae</taxon>
        <taxon>Caenorhabditis</taxon>
    </lineage>
</organism>
<dbReference type="eggNOG" id="ENOG502TJZH">
    <property type="taxonomic scope" value="Eukaryota"/>
</dbReference>
<evidence type="ECO:0000256" key="1">
    <source>
        <dbReference type="SAM" id="MobiDB-lite"/>
    </source>
</evidence>
<accession>A0A1I7U061</accession>
<protein>
    <submittedName>
        <fullName evidence="3">Coiled-coil domain-containing protein 63</fullName>
    </submittedName>
</protein>
<dbReference type="WBParaSite" id="Csp11.Scaffold629.g13535.t1">
    <property type="protein sequence ID" value="Csp11.Scaffold629.g13535.t1"/>
    <property type="gene ID" value="Csp11.Scaffold629.g13535"/>
</dbReference>
<proteinExistence type="predicted"/>
<reference evidence="3" key="1">
    <citation type="submission" date="2016-11" db="UniProtKB">
        <authorList>
            <consortium name="WormBaseParasite"/>
        </authorList>
    </citation>
    <scope>IDENTIFICATION</scope>
</reference>
<feature type="compositionally biased region" description="Basic and acidic residues" evidence="1">
    <location>
        <begin position="463"/>
        <end position="473"/>
    </location>
</feature>
<dbReference type="Proteomes" id="UP000095282">
    <property type="component" value="Unplaced"/>
</dbReference>
<evidence type="ECO:0000313" key="3">
    <source>
        <dbReference type="WBParaSite" id="Csp11.Scaffold629.g13535.t1"/>
    </source>
</evidence>
<feature type="region of interest" description="Disordered" evidence="1">
    <location>
        <begin position="463"/>
        <end position="482"/>
    </location>
</feature>
<sequence length="482" mass="56539">MSTCYAKPVDVPDIRDLIMAPPRKDAEADRIQQEVIKNSPVSELSALFLHKWFSEMELACFNEFIRTSTDHCRKFVPVATDISVMVRSLRAKMKLLLKMEDSQVQYYQQMDSSKNADLARTLFKERNNESLEQWKAYIRGLANYYFNDANKTEKLLNEQTSNLAERRRALAEGNFDKKYNDDITDFVEFYIQFLTEAKDRQLQLCRLAFSIHNCLIDVSDKHAVVTQLVQWKKSGLEEMSVRGVRNIQFNEFRLLTEMFMKNADDMSKDYHLHAVKKDTLERLSAVKHRTRLSETTLAACHAHRQLSRLVLEDARMLYSDMSILIQRELAVQRTIHSAQLNTLDLDFQLLMELAVHNESFNKNLNPKYPKIYVEKELLTKEDHIERTTQKLNKAFSKMCVSDENRKQKLISAAHDKEMRKYDKIVEAEKDVQQENFAALYSISQDVVYAFARYMNERKEARLREEKNAKRAVQEPKINNSKQ</sequence>
<evidence type="ECO:0000313" key="2">
    <source>
        <dbReference type="Proteomes" id="UP000095282"/>
    </source>
</evidence>
<keyword evidence="2" id="KW-1185">Reference proteome</keyword>
<name>A0A1I7U061_9PELO</name>